<evidence type="ECO:0000259" key="2">
    <source>
        <dbReference type="Pfam" id="PF20233"/>
    </source>
</evidence>
<keyword evidence="4" id="KW-1185">Reference proteome</keyword>
<protein>
    <recommendedName>
        <fullName evidence="2">DUF6590 domain-containing protein</fullName>
    </recommendedName>
</protein>
<dbReference type="PANTHER" id="PTHR35391:SF5">
    <property type="entry name" value="DUF6590 DOMAIN-CONTAINING PROTEIN"/>
    <property type="match status" value="1"/>
</dbReference>
<proteinExistence type="predicted"/>
<dbReference type="Proteomes" id="UP000799424">
    <property type="component" value="Unassembled WGS sequence"/>
</dbReference>
<dbReference type="InterPro" id="IPR046497">
    <property type="entry name" value="DUF6590"/>
</dbReference>
<organism evidence="3 4">
    <name type="scientific">Ophiobolus disseminans</name>
    <dbReference type="NCBI Taxonomy" id="1469910"/>
    <lineage>
        <taxon>Eukaryota</taxon>
        <taxon>Fungi</taxon>
        <taxon>Dikarya</taxon>
        <taxon>Ascomycota</taxon>
        <taxon>Pezizomycotina</taxon>
        <taxon>Dothideomycetes</taxon>
        <taxon>Pleosporomycetidae</taxon>
        <taxon>Pleosporales</taxon>
        <taxon>Pleosporineae</taxon>
        <taxon>Phaeosphaeriaceae</taxon>
        <taxon>Ophiobolus</taxon>
    </lineage>
</organism>
<accession>A0A6A6ZC30</accession>
<dbReference type="AlphaFoldDB" id="A0A6A6ZC30"/>
<evidence type="ECO:0000313" key="4">
    <source>
        <dbReference type="Proteomes" id="UP000799424"/>
    </source>
</evidence>
<gene>
    <name evidence="3" type="ORF">CC86DRAFT_155049</name>
</gene>
<feature type="region of interest" description="Disordered" evidence="1">
    <location>
        <begin position="190"/>
        <end position="220"/>
    </location>
</feature>
<dbReference type="OrthoDB" id="3559580at2759"/>
<dbReference type="PANTHER" id="PTHR35391">
    <property type="entry name" value="C2H2-TYPE DOMAIN-CONTAINING PROTEIN-RELATED"/>
    <property type="match status" value="1"/>
</dbReference>
<feature type="compositionally biased region" description="Polar residues" evidence="1">
    <location>
        <begin position="268"/>
        <end position="296"/>
    </location>
</feature>
<dbReference type="Pfam" id="PF20233">
    <property type="entry name" value="DUF6590"/>
    <property type="match status" value="2"/>
</dbReference>
<name>A0A6A6ZC30_9PLEO</name>
<dbReference type="EMBL" id="MU006250">
    <property type="protein sequence ID" value="KAF2818652.1"/>
    <property type="molecule type" value="Genomic_DNA"/>
</dbReference>
<reference evidence="3" key="1">
    <citation type="journal article" date="2020" name="Stud. Mycol.">
        <title>101 Dothideomycetes genomes: a test case for predicting lifestyles and emergence of pathogens.</title>
        <authorList>
            <person name="Haridas S."/>
            <person name="Albert R."/>
            <person name="Binder M."/>
            <person name="Bloem J."/>
            <person name="Labutti K."/>
            <person name="Salamov A."/>
            <person name="Andreopoulos B."/>
            <person name="Baker S."/>
            <person name="Barry K."/>
            <person name="Bills G."/>
            <person name="Bluhm B."/>
            <person name="Cannon C."/>
            <person name="Castanera R."/>
            <person name="Culley D."/>
            <person name="Daum C."/>
            <person name="Ezra D."/>
            <person name="Gonzalez J."/>
            <person name="Henrissat B."/>
            <person name="Kuo A."/>
            <person name="Liang C."/>
            <person name="Lipzen A."/>
            <person name="Lutzoni F."/>
            <person name="Magnuson J."/>
            <person name="Mondo S."/>
            <person name="Nolan M."/>
            <person name="Ohm R."/>
            <person name="Pangilinan J."/>
            <person name="Park H.-J."/>
            <person name="Ramirez L."/>
            <person name="Alfaro M."/>
            <person name="Sun H."/>
            <person name="Tritt A."/>
            <person name="Yoshinaga Y."/>
            <person name="Zwiers L.-H."/>
            <person name="Turgeon B."/>
            <person name="Goodwin S."/>
            <person name="Spatafora J."/>
            <person name="Crous P."/>
            <person name="Grigoriev I."/>
        </authorList>
    </citation>
    <scope>NUCLEOTIDE SEQUENCE</scope>
    <source>
        <strain evidence="3">CBS 113818</strain>
    </source>
</reference>
<feature type="domain" description="DUF6590" evidence="2">
    <location>
        <begin position="31"/>
        <end position="185"/>
    </location>
</feature>
<evidence type="ECO:0000313" key="3">
    <source>
        <dbReference type="EMBL" id="KAF2818652.1"/>
    </source>
</evidence>
<sequence>MPRGKGGSIYPLPSNHLQYEKIDSAYYVRKKDFFFVGRIFAVIMNETAGADYNGRDVTDYNSSTSWNAVKYKDNYVYTNVRRFVVVRQKREFCYACPIFTYSGKATTKRGVRPSEHGIAYSHGHQPQLLDGEGGITKPSIPVVMSQDVPALVPASRIYYGIHHPIQYNVKVKEIGYVAQVYVSTLIGNWKNEDDGDTEQSAEVTNNAEVPEEDMDHEDADKVAISRGKLKIDEDTQMSEARLEDGDRIAAIASSTQQASEALVKHANVHQTPDSQVQPSPHSKQPRVSQHSSNDSTVTRALEPSQNLYGALSNASNDVISKPWLKSTDSTVAGIPLDISLEPAANPRAFFKKGRVFMTLWAEPRGFSGVVRSEVTWFAVVKPSPRFSICLRIRTYSGQATTKPGVSARDYAAVIPAGGSFTPHFKGEELGKEPIEVKVENTGVSLDPMSRINFAKPYTVEHNVKIANIGRVVATSVGLLDRYFAESLGLTKP</sequence>
<feature type="domain" description="DUF6590" evidence="2">
    <location>
        <begin position="347"/>
        <end position="479"/>
    </location>
</feature>
<evidence type="ECO:0000256" key="1">
    <source>
        <dbReference type="SAM" id="MobiDB-lite"/>
    </source>
</evidence>
<feature type="region of interest" description="Disordered" evidence="1">
    <location>
        <begin position="267"/>
        <end position="296"/>
    </location>
</feature>